<dbReference type="EMBL" id="BARW01033833">
    <property type="protein sequence ID" value="GAJ13963.1"/>
    <property type="molecule type" value="Genomic_DNA"/>
</dbReference>
<protein>
    <submittedName>
        <fullName evidence="1">Uncharacterized protein</fullName>
    </submittedName>
</protein>
<organism evidence="1">
    <name type="scientific">marine sediment metagenome</name>
    <dbReference type="NCBI Taxonomy" id="412755"/>
    <lineage>
        <taxon>unclassified sequences</taxon>
        <taxon>metagenomes</taxon>
        <taxon>ecological metagenomes</taxon>
    </lineage>
</organism>
<comment type="caution">
    <text evidence="1">The sequence shown here is derived from an EMBL/GenBank/DDBJ whole genome shotgun (WGS) entry which is preliminary data.</text>
</comment>
<gene>
    <name evidence="1" type="ORF">S12H4_53195</name>
</gene>
<name>X1U8W6_9ZZZZ</name>
<dbReference type="AlphaFoldDB" id="X1U8W6"/>
<proteinExistence type="predicted"/>
<accession>X1U8W6</accession>
<reference evidence="1" key="1">
    <citation type="journal article" date="2014" name="Front. Microbiol.">
        <title>High frequency of phylogenetically diverse reductive dehalogenase-homologous genes in deep subseafloor sedimentary metagenomes.</title>
        <authorList>
            <person name="Kawai M."/>
            <person name="Futagami T."/>
            <person name="Toyoda A."/>
            <person name="Takaki Y."/>
            <person name="Nishi S."/>
            <person name="Hori S."/>
            <person name="Arai W."/>
            <person name="Tsubouchi T."/>
            <person name="Morono Y."/>
            <person name="Uchiyama I."/>
            <person name="Ito T."/>
            <person name="Fujiyama A."/>
            <person name="Inagaki F."/>
            <person name="Takami H."/>
        </authorList>
    </citation>
    <scope>NUCLEOTIDE SEQUENCE</scope>
    <source>
        <strain evidence="1">Expedition CK06-06</strain>
    </source>
</reference>
<sequence length="176" mass="20109">MAKIKSPLFSLESSGGIGKKIINQSRKKVKYAKKYSEPKNPRTEIQQENRNYITLANIEWKTGGYSELDKEAWNVCAKIKAKNMSGYNAFIRFYLNAMVNNNDWTSIKNCNIYDITSSSVKISIDIEKDKEGILYLGTSKYSIPSPIKLSCHLSLFPKRLSYPGFSYFILYKSSTL</sequence>
<evidence type="ECO:0000313" key="1">
    <source>
        <dbReference type="EMBL" id="GAJ13963.1"/>
    </source>
</evidence>